<dbReference type="AlphaFoldDB" id="A0A8T7LWW5"/>
<accession>A0A8T7LWW5</accession>
<dbReference type="EMBL" id="CP128399">
    <property type="protein sequence ID" value="WJW67239.1"/>
    <property type="molecule type" value="Genomic_DNA"/>
</dbReference>
<proteinExistence type="predicted"/>
<name>A0A8T7LWW5_9CHLR</name>
<protein>
    <submittedName>
        <fullName evidence="1">Uncharacterized protein</fullName>
    </submittedName>
</protein>
<organism evidence="1 3">
    <name type="scientific">Candidatus Chlorohelix allophototropha</name>
    <dbReference type="NCBI Taxonomy" id="3003348"/>
    <lineage>
        <taxon>Bacteria</taxon>
        <taxon>Bacillati</taxon>
        <taxon>Chloroflexota</taxon>
        <taxon>Chloroflexia</taxon>
        <taxon>Candidatus Chloroheliales</taxon>
        <taxon>Candidatus Chloroheliaceae</taxon>
        <taxon>Candidatus Chlorohelix</taxon>
    </lineage>
</organism>
<dbReference type="RefSeq" id="WP_341469138.1">
    <property type="nucleotide sequence ID" value="NZ_CP128399.1"/>
</dbReference>
<evidence type="ECO:0000313" key="2">
    <source>
        <dbReference type="EMBL" id="WJW67239.1"/>
    </source>
</evidence>
<evidence type="ECO:0000313" key="1">
    <source>
        <dbReference type="EMBL" id="NWJ45367.1"/>
    </source>
</evidence>
<evidence type="ECO:0000313" key="3">
    <source>
        <dbReference type="Proteomes" id="UP000521676"/>
    </source>
</evidence>
<sequence length="301" mass="34283">MATKKGQALAKYAPLTQNEQVMLQNLRRSTVIGDFVAICRTDYVQPYWDLWVTGYNYYWTEWLFLVKNLLQSPDDLSTLVYLPEDLGEVYLVDVPAQAPTLQHLTQKGIRDYELSSGYEAAVNRELLKDYGVEPSRSVFHSVDPQTGDWWTVLDQGLSVKYNNFEVEFNGVSYKYSFPKDVEAATAMSMSYATRRGAYPMEESLKANQKFDIVPAIPDGKTANIWVREFYADPSQNAPFEIMSFQCTQMPPESITPGEPSVHFNLSFGNRISLDASVADYLARKYVQLGLRSPSVRFKSVY</sequence>
<reference evidence="2" key="2">
    <citation type="journal article" date="2024" name="Nature">
        <title>Anoxygenic phototroph of the Chloroflexota uses a type I reaction centre.</title>
        <authorList>
            <person name="Tsuji J.M."/>
            <person name="Shaw N.A."/>
            <person name="Nagashima S."/>
            <person name="Venkiteswaran J.J."/>
            <person name="Schiff S.L."/>
            <person name="Watanabe T."/>
            <person name="Fukui M."/>
            <person name="Hanada S."/>
            <person name="Tank M."/>
            <person name="Neufeld J.D."/>
        </authorList>
    </citation>
    <scope>NUCLEOTIDE SEQUENCE</scope>
    <source>
        <strain evidence="2">L227-S17</strain>
    </source>
</reference>
<evidence type="ECO:0000313" key="4">
    <source>
        <dbReference type="Proteomes" id="UP001431572"/>
    </source>
</evidence>
<reference evidence="1 3" key="1">
    <citation type="submission" date="2020-06" db="EMBL/GenBank/DDBJ databases">
        <title>Anoxygenic phototrophic Chloroflexota member uses a Type I reaction center.</title>
        <authorList>
            <person name="Tsuji J.M."/>
            <person name="Shaw N.A."/>
            <person name="Nagashima S."/>
            <person name="Venkiteswaran J."/>
            <person name="Schiff S.L."/>
            <person name="Hanada S."/>
            <person name="Tank M."/>
            <person name="Neufeld J.D."/>
        </authorList>
    </citation>
    <scope>NUCLEOTIDE SEQUENCE [LARGE SCALE GENOMIC DNA]</scope>
    <source>
        <strain evidence="1">L227-S17</strain>
    </source>
</reference>
<dbReference type="EMBL" id="JACATZ010000001">
    <property type="protein sequence ID" value="NWJ45367.1"/>
    <property type="molecule type" value="Genomic_DNA"/>
</dbReference>
<dbReference type="Proteomes" id="UP001431572">
    <property type="component" value="Chromosome 1"/>
</dbReference>
<keyword evidence="4" id="KW-1185">Reference proteome</keyword>
<dbReference type="Proteomes" id="UP000521676">
    <property type="component" value="Unassembled WGS sequence"/>
</dbReference>
<gene>
    <name evidence="1" type="ORF">HXX08_05755</name>
    <name evidence="2" type="ORF">OZ401_000498</name>
</gene>